<dbReference type="Proteomes" id="UP000570595">
    <property type="component" value="Unassembled WGS sequence"/>
</dbReference>
<feature type="region of interest" description="Disordered" evidence="1">
    <location>
        <begin position="62"/>
        <end position="85"/>
    </location>
</feature>
<dbReference type="EMBL" id="JABAHT010001680">
    <property type="protein sequence ID" value="KAF4648604.1"/>
    <property type="molecule type" value="Genomic_DNA"/>
</dbReference>
<sequence>MFCLLYNPFDKNNLSYHQLHPRIIPLTPLSLPRLRLPLLQLSEDLIVLPNLGILFKPPLGNQPQAVQSDDHDESLSILSDDSSEGERNLHYGDNYLQMKASLLLRTHLALCASLLM</sequence>
<dbReference type="AlphaFoldDB" id="A0A7J6KNU3"/>
<gene>
    <name evidence="2" type="ORF">FOZ61_002440</name>
</gene>
<accession>A0A7J6KNU3</accession>
<protein>
    <submittedName>
        <fullName evidence="2">Uncharacterized protein</fullName>
    </submittedName>
</protein>
<comment type="caution">
    <text evidence="2">The sequence shown here is derived from an EMBL/GenBank/DDBJ whole genome shotgun (WGS) entry which is preliminary data.</text>
</comment>
<evidence type="ECO:0000313" key="2">
    <source>
        <dbReference type="EMBL" id="KAF4648604.1"/>
    </source>
</evidence>
<evidence type="ECO:0000256" key="1">
    <source>
        <dbReference type="SAM" id="MobiDB-lite"/>
    </source>
</evidence>
<feature type="non-terminal residue" evidence="2">
    <location>
        <position position="116"/>
    </location>
</feature>
<organism evidence="2 3">
    <name type="scientific">Perkinsus olseni</name>
    <name type="common">Perkinsus atlanticus</name>
    <dbReference type="NCBI Taxonomy" id="32597"/>
    <lineage>
        <taxon>Eukaryota</taxon>
        <taxon>Sar</taxon>
        <taxon>Alveolata</taxon>
        <taxon>Perkinsozoa</taxon>
        <taxon>Perkinsea</taxon>
        <taxon>Perkinsida</taxon>
        <taxon>Perkinsidae</taxon>
        <taxon>Perkinsus</taxon>
    </lineage>
</organism>
<reference evidence="2 3" key="1">
    <citation type="submission" date="2020-04" db="EMBL/GenBank/DDBJ databases">
        <title>Perkinsus olseni comparative genomics.</title>
        <authorList>
            <person name="Bogema D.R."/>
        </authorList>
    </citation>
    <scope>NUCLEOTIDE SEQUENCE [LARGE SCALE GENOMIC DNA]</scope>
    <source>
        <strain evidence="2">ATCC PRA-179</strain>
    </source>
</reference>
<proteinExistence type="predicted"/>
<evidence type="ECO:0000313" key="3">
    <source>
        <dbReference type="Proteomes" id="UP000570595"/>
    </source>
</evidence>
<name>A0A7J6KNU3_PEROL</name>